<dbReference type="InterPro" id="IPR027417">
    <property type="entry name" value="P-loop_NTPase"/>
</dbReference>
<keyword evidence="5" id="KW-0413">Isomerase</keyword>
<feature type="region of interest" description="Disordered" evidence="11">
    <location>
        <begin position="899"/>
        <end position="924"/>
    </location>
</feature>
<dbReference type="InterPro" id="IPR014017">
    <property type="entry name" value="DNA_helicase_UvrD-like_C"/>
</dbReference>
<keyword evidence="2 10" id="KW-0378">Hydrolase</keyword>
<dbReference type="GO" id="GO:0005829">
    <property type="term" value="C:cytosol"/>
    <property type="evidence" value="ECO:0007669"/>
    <property type="project" value="TreeGrafter"/>
</dbReference>
<feature type="region of interest" description="Disordered" evidence="11">
    <location>
        <begin position="20"/>
        <end position="40"/>
    </location>
</feature>
<evidence type="ECO:0000256" key="3">
    <source>
        <dbReference type="ARBA" id="ARBA00022806"/>
    </source>
</evidence>
<evidence type="ECO:0000256" key="10">
    <source>
        <dbReference type="PROSITE-ProRule" id="PRU00560"/>
    </source>
</evidence>
<evidence type="ECO:0000256" key="11">
    <source>
        <dbReference type="SAM" id="MobiDB-lite"/>
    </source>
</evidence>
<dbReference type="GO" id="GO:0003677">
    <property type="term" value="F:DNA binding"/>
    <property type="evidence" value="ECO:0007669"/>
    <property type="project" value="InterPro"/>
</dbReference>
<evidence type="ECO:0000256" key="9">
    <source>
        <dbReference type="ARBA" id="ARBA00048988"/>
    </source>
</evidence>
<feature type="domain" description="UvrD-like helicase ATP-binding" evidence="12">
    <location>
        <begin position="44"/>
        <end position="494"/>
    </location>
</feature>
<dbReference type="PANTHER" id="PTHR11070:SF2">
    <property type="entry name" value="ATP-DEPENDENT DNA HELICASE SRS2"/>
    <property type="match status" value="1"/>
</dbReference>
<dbReference type="GO" id="GO:0016887">
    <property type="term" value="F:ATP hydrolysis activity"/>
    <property type="evidence" value="ECO:0007669"/>
    <property type="project" value="RHEA"/>
</dbReference>
<dbReference type="Pfam" id="PF00580">
    <property type="entry name" value="UvrD-helicase"/>
    <property type="match status" value="1"/>
</dbReference>
<evidence type="ECO:0000256" key="2">
    <source>
        <dbReference type="ARBA" id="ARBA00022801"/>
    </source>
</evidence>
<dbReference type="Proteomes" id="UP000007993">
    <property type="component" value="Unassembled WGS sequence"/>
</dbReference>
<evidence type="ECO:0000256" key="8">
    <source>
        <dbReference type="ARBA" id="ARBA00034923"/>
    </source>
</evidence>
<dbReference type="InterPro" id="IPR014016">
    <property type="entry name" value="UvrD-like_ATP-bd"/>
</dbReference>
<name>K5DCG2_RHOBT</name>
<feature type="compositionally biased region" description="Basic and acidic residues" evidence="11">
    <location>
        <begin position="899"/>
        <end position="918"/>
    </location>
</feature>
<gene>
    <name evidence="13" type="ORF">RBSH_04241</name>
</gene>
<feature type="binding site" evidence="10">
    <location>
        <begin position="65"/>
        <end position="72"/>
    </location>
    <ligand>
        <name>ATP</name>
        <dbReference type="ChEBI" id="CHEBI:30616"/>
    </ligand>
</feature>
<keyword evidence="4 10" id="KW-0067">ATP-binding</keyword>
<evidence type="ECO:0000256" key="5">
    <source>
        <dbReference type="ARBA" id="ARBA00023235"/>
    </source>
</evidence>
<evidence type="ECO:0000313" key="13">
    <source>
        <dbReference type="EMBL" id="EKK00514.1"/>
    </source>
</evidence>
<evidence type="ECO:0000256" key="1">
    <source>
        <dbReference type="ARBA" id="ARBA00022741"/>
    </source>
</evidence>
<dbReference type="GO" id="GO:0000725">
    <property type="term" value="P:recombinational repair"/>
    <property type="evidence" value="ECO:0007669"/>
    <property type="project" value="TreeGrafter"/>
</dbReference>
<sequence length="924" mass="102665">MSNPSEHPLFDDNPFFEEEAQPSEAEMLHDDNQLPDDDSLPDELDFVVESPTTLREAFEPTLVRASAGTGKTYQLTARLLKILLTGAPPETILATTFTRKAAGEILERVLITLGKAAIDPSEKAIAELRQQVGIEGLPRHVCGQLFHRLLSNIHRLRICTLDSLFSQLARALPFELDLPPGWRLTDEVEEIWLRQVAIGNLIESLQPAETETLISMLSRGDVKRNIARELIDVVENTYSLARQADVERWDQLKVPELPESADITRTSGMLRSADVPQKSLVKALESAADSLEIRDFGPLVEATLTKNIAKARLHGEEVKFGRSKFPPGLDPEFDLIYEVARHESLSLLRAQNQATGTLVDHYDTLIQLVKQAQRALAFDDIAVRLAGVFTQLDNHTLQDRLDASIDHLLLDEFQDTSPVQWQVLRLLAQSVTGESTDSSSNVLDPKRSKSFFCVGDTKQAIYGWRGGVAEIFDAVDKQIPGIISKQQDESYRSSSVVLDAVTDAFQHLPRHPMAEGTDPPNPADKATYEAKALKRFAKRFPKHTAARKLPGFVRFRTAELNLKPPADSDEKTKSKPSAADIQKGLLDDVAKQIAELHHQSPHLTIGVLTRTNSTVGALINRLEHLDVDVSAEGGNPLVDSVAVRWILSALMMCEHPGDGRWRLHIANSPLKFVLPLSDSDGKGEAADQLRARIEDQGLAKTILFLAKALMPHCDSRENVRLEQLIELATLYQHTADSRLRDFVELVHEKRVQRPRAAVVRVMTVHQSKGLEFDAVFLPEIHKALLGQSPQCLADIPEIGQPARGLSRSVGEAQWHFLPKRWQAVFGGSVAARLTEAMCLLYVAMTRARQGLYLVIPPAGKKDFNNKTAASLLYHAWKCEADPTAEGEVLFESGDADWFGDSKVESVDENKSEKEDVPTRRLSFV</sequence>
<keyword evidence="1 10" id="KW-0547">Nucleotide-binding</keyword>
<dbReference type="EMBL" id="AMCW01000120">
    <property type="protein sequence ID" value="EKK00514.1"/>
    <property type="molecule type" value="Genomic_DNA"/>
</dbReference>
<dbReference type="GO" id="GO:0005524">
    <property type="term" value="F:ATP binding"/>
    <property type="evidence" value="ECO:0007669"/>
    <property type="project" value="UniProtKB-UniRule"/>
</dbReference>
<protein>
    <recommendedName>
        <fullName evidence="7">DNA 3'-5' helicase</fullName>
        <ecNumber evidence="7">5.6.2.4</ecNumber>
    </recommendedName>
    <alternativeName>
        <fullName evidence="8">DNA 3'-5' helicase II</fullName>
    </alternativeName>
</protein>
<evidence type="ECO:0000256" key="7">
    <source>
        <dbReference type="ARBA" id="ARBA00034808"/>
    </source>
</evidence>
<accession>K5DCG2</accession>
<proteinExistence type="predicted"/>
<dbReference type="GO" id="GO:0043138">
    <property type="term" value="F:3'-5' DNA helicase activity"/>
    <property type="evidence" value="ECO:0007669"/>
    <property type="project" value="UniProtKB-EC"/>
</dbReference>
<evidence type="ECO:0000256" key="6">
    <source>
        <dbReference type="ARBA" id="ARBA00034617"/>
    </source>
</evidence>
<dbReference type="AlphaFoldDB" id="K5DCG2"/>
<evidence type="ECO:0000256" key="4">
    <source>
        <dbReference type="ARBA" id="ARBA00022840"/>
    </source>
</evidence>
<comment type="catalytic activity">
    <reaction evidence="9">
        <text>ATP + H2O = ADP + phosphate + H(+)</text>
        <dbReference type="Rhea" id="RHEA:13065"/>
        <dbReference type="ChEBI" id="CHEBI:15377"/>
        <dbReference type="ChEBI" id="CHEBI:15378"/>
        <dbReference type="ChEBI" id="CHEBI:30616"/>
        <dbReference type="ChEBI" id="CHEBI:43474"/>
        <dbReference type="ChEBI" id="CHEBI:456216"/>
        <dbReference type="EC" id="5.6.2.4"/>
    </reaction>
</comment>
<dbReference type="InterPro" id="IPR000212">
    <property type="entry name" value="DNA_helicase_UvrD/REP"/>
</dbReference>
<dbReference type="SUPFAM" id="SSF52540">
    <property type="entry name" value="P-loop containing nucleoside triphosphate hydrolases"/>
    <property type="match status" value="1"/>
</dbReference>
<comment type="catalytic activity">
    <reaction evidence="6">
        <text>Couples ATP hydrolysis with the unwinding of duplex DNA by translocating in the 3'-5' direction.</text>
        <dbReference type="EC" id="5.6.2.4"/>
    </reaction>
</comment>
<keyword evidence="3 10" id="KW-0347">Helicase</keyword>
<dbReference type="EC" id="5.6.2.4" evidence="7"/>
<dbReference type="PATRIC" id="fig|993517.3.peg.4610"/>
<reference evidence="13 14" key="1">
    <citation type="journal article" date="2013" name="Mar. Genomics">
        <title>Expression of sulfatases in Rhodopirellula baltica and the diversity of sulfatases in the genus Rhodopirellula.</title>
        <authorList>
            <person name="Wegner C.E."/>
            <person name="Richter-Heitmann T."/>
            <person name="Klindworth A."/>
            <person name="Klockow C."/>
            <person name="Richter M."/>
            <person name="Achstetter T."/>
            <person name="Glockner F.O."/>
            <person name="Harder J."/>
        </authorList>
    </citation>
    <scope>NUCLEOTIDE SEQUENCE [LARGE SCALE GENOMIC DNA]</scope>
    <source>
        <strain evidence="13 14">SH28</strain>
    </source>
</reference>
<dbReference type="PROSITE" id="PS51198">
    <property type="entry name" value="UVRD_HELICASE_ATP_BIND"/>
    <property type="match status" value="1"/>
</dbReference>
<dbReference type="GO" id="GO:0033202">
    <property type="term" value="C:DNA helicase complex"/>
    <property type="evidence" value="ECO:0007669"/>
    <property type="project" value="TreeGrafter"/>
</dbReference>
<comment type="caution">
    <text evidence="13">The sequence shown here is derived from an EMBL/GenBank/DDBJ whole genome shotgun (WGS) entry which is preliminary data.</text>
</comment>
<dbReference type="Gene3D" id="3.40.50.300">
    <property type="entry name" value="P-loop containing nucleotide triphosphate hydrolases"/>
    <property type="match status" value="3"/>
</dbReference>
<evidence type="ECO:0000313" key="14">
    <source>
        <dbReference type="Proteomes" id="UP000007993"/>
    </source>
</evidence>
<evidence type="ECO:0000259" key="12">
    <source>
        <dbReference type="PROSITE" id="PS51198"/>
    </source>
</evidence>
<dbReference type="RefSeq" id="WP_007333787.1">
    <property type="nucleotide sequence ID" value="NZ_AMCW01000120.1"/>
</dbReference>
<organism evidence="13 14">
    <name type="scientific">Rhodopirellula baltica SH28</name>
    <dbReference type="NCBI Taxonomy" id="993517"/>
    <lineage>
        <taxon>Bacteria</taxon>
        <taxon>Pseudomonadati</taxon>
        <taxon>Planctomycetota</taxon>
        <taxon>Planctomycetia</taxon>
        <taxon>Pirellulales</taxon>
        <taxon>Pirellulaceae</taxon>
        <taxon>Rhodopirellula</taxon>
    </lineage>
</organism>
<dbReference type="Pfam" id="PF13361">
    <property type="entry name" value="UvrD_C"/>
    <property type="match status" value="1"/>
</dbReference>
<dbReference type="PANTHER" id="PTHR11070">
    <property type="entry name" value="UVRD / RECB / PCRA DNA HELICASE FAMILY MEMBER"/>
    <property type="match status" value="1"/>
</dbReference>